<evidence type="ECO:0000313" key="13">
    <source>
        <dbReference type="Proteomes" id="UP000264820"/>
    </source>
</evidence>
<dbReference type="Gene3D" id="1.10.510.10">
    <property type="entry name" value="Transferase(Phosphotransferase) domain 1"/>
    <property type="match status" value="1"/>
</dbReference>
<evidence type="ECO:0000256" key="5">
    <source>
        <dbReference type="ARBA" id="ARBA00022741"/>
    </source>
</evidence>
<dbReference type="Ensembl" id="ENSHCOT00000017159.1">
    <property type="protein sequence ID" value="ENSHCOP00000010677.1"/>
    <property type="gene ID" value="ENSHCOG00000013343.1"/>
</dbReference>
<dbReference type="Pfam" id="PF00069">
    <property type="entry name" value="Pkinase"/>
    <property type="match status" value="1"/>
</dbReference>
<keyword evidence="3" id="KW-0723">Serine/threonine-protein kinase</keyword>
<dbReference type="AlphaFoldDB" id="A0A3Q2Y1F8"/>
<dbReference type="STRING" id="109280.ENSHCOP00000010677"/>
<evidence type="ECO:0000256" key="1">
    <source>
        <dbReference type="ARBA" id="ARBA00008867"/>
    </source>
</evidence>
<name>A0A3Q2Y1F8_HIPCM</name>
<dbReference type="InterPro" id="IPR050494">
    <property type="entry name" value="Ser_Thr_dual-spec_kinase"/>
</dbReference>
<dbReference type="SUPFAM" id="SSF56112">
    <property type="entry name" value="Protein kinase-like (PK-like)"/>
    <property type="match status" value="1"/>
</dbReference>
<dbReference type="GO" id="GO:0005737">
    <property type="term" value="C:cytoplasm"/>
    <property type="evidence" value="ECO:0007669"/>
    <property type="project" value="TreeGrafter"/>
</dbReference>
<evidence type="ECO:0000256" key="7">
    <source>
        <dbReference type="ARBA" id="ARBA00022840"/>
    </source>
</evidence>
<evidence type="ECO:0000256" key="9">
    <source>
        <dbReference type="ARBA" id="ARBA00049308"/>
    </source>
</evidence>
<dbReference type="Gene3D" id="3.30.10.30">
    <property type="entry name" value="DYRK"/>
    <property type="match status" value="1"/>
</dbReference>
<dbReference type="PANTHER" id="PTHR24058:SF22">
    <property type="entry name" value="DUAL SPECIFICITY TYROSINE-PHOSPHORYLATION-REGULATED KINASE 4"/>
    <property type="match status" value="1"/>
</dbReference>
<keyword evidence="13" id="KW-1185">Reference proteome</keyword>
<organism evidence="12 13">
    <name type="scientific">Hippocampus comes</name>
    <name type="common">Tiger tail seahorse</name>
    <dbReference type="NCBI Taxonomy" id="109280"/>
    <lineage>
        <taxon>Eukaryota</taxon>
        <taxon>Metazoa</taxon>
        <taxon>Chordata</taxon>
        <taxon>Craniata</taxon>
        <taxon>Vertebrata</taxon>
        <taxon>Euteleostomi</taxon>
        <taxon>Actinopterygii</taxon>
        <taxon>Neopterygii</taxon>
        <taxon>Teleostei</taxon>
        <taxon>Neoteleostei</taxon>
        <taxon>Acanthomorphata</taxon>
        <taxon>Syngnathiaria</taxon>
        <taxon>Syngnathiformes</taxon>
        <taxon>Syngnathoidei</taxon>
        <taxon>Syngnathidae</taxon>
        <taxon>Hippocampus</taxon>
    </lineage>
</organism>
<dbReference type="GO" id="GO:0005856">
    <property type="term" value="C:cytoskeleton"/>
    <property type="evidence" value="ECO:0007669"/>
    <property type="project" value="TreeGrafter"/>
</dbReference>
<proteinExistence type="inferred from homology"/>
<feature type="domain" description="Protein kinase" evidence="11">
    <location>
        <begin position="102"/>
        <end position="383"/>
    </location>
</feature>
<keyword evidence="7" id="KW-0067">ATP-binding</keyword>
<sequence>MVFPLCVVCIEEKTSIHPSIQEMDGWMDGDVCVCVCVCILRDNRRYLTPYEQIEIKEYRKVWYVGKKDSKIRAQTTSEEAKSFDDDQGFYKSRIGDHLAYRFEILRVIGSGFAGKVLKCKDHKTTMLVAVKVFRNTTEGHGFAEAELKVLKTLQKLDKSNKANIVHMKEYFYFRSHLCITELLKIQFRFLFRKDLFKALMQSKMRRLHDGDIRKYATDVLKCLQILKGMKIVHGDLKPVRNMKLKHCKQCSNRPTIYTLPYMSPELLLGKISTPATDMWSLGCMLAELDRGYALFGGHTKADMFYSITRVRLIHHKIKPQAPPGTVSFWENLMLLGVSYCAENTVNHQSVDVNECPFSERILFIRYDTKKRLTPEQALRHPWILNTDAPKPMKTTIKMSESTLMRYTLIVFESV</sequence>
<comment type="catalytic activity">
    <reaction evidence="8">
        <text>L-seryl-[protein] + ATP = O-phospho-L-seryl-[protein] + ADP + H(+)</text>
        <dbReference type="Rhea" id="RHEA:17989"/>
        <dbReference type="Rhea" id="RHEA-COMP:9863"/>
        <dbReference type="Rhea" id="RHEA-COMP:11604"/>
        <dbReference type="ChEBI" id="CHEBI:15378"/>
        <dbReference type="ChEBI" id="CHEBI:29999"/>
        <dbReference type="ChEBI" id="CHEBI:30616"/>
        <dbReference type="ChEBI" id="CHEBI:83421"/>
        <dbReference type="ChEBI" id="CHEBI:456216"/>
        <dbReference type="EC" id="2.7.12.1"/>
    </reaction>
</comment>
<evidence type="ECO:0000256" key="6">
    <source>
        <dbReference type="ARBA" id="ARBA00022777"/>
    </source>
</evidence>
<dbReference type="PANTHER" id="PTHR24058">
    <property type="entry name" value="DUAL SPECIFICITY PROTEIN KINASE"/>
    <property type="match status" value="1"/>
</dbReference>
<evidence type="ECO:0000259" key="11">
    <source>
        <dbReference type="PROSITE" id="PS50011"/>
    </source>
</evidence>
<dbReference type="GO" id="GO:0004674">
    <property type="term" value="F:protein serine/threonine kinase activity"/>
    <property type="evidence" value="ECO:0007669"/>
    <property type="project" value="UniProtKB-KW"/>
</dbReference>
<dbReference type="GO" id="GO:0004712">
    <property type="term" value="F:protein serine/threonine/tyrosine kinase activity"/>
    <property type="evidence" value="ECO:0007669"/>
    <property type="project" value="UniProtKB-EC"/>
</dbReference>
<evidence type="ECO:0000313" key="12">
    <source>
        <dbReference type="Ensembl" id="ENSHCOP00000010677.1"/>
    </source>
</evidence>
<comment type="catalytic activity">
    <reaction evidence="9">
        <text>L-threonyl-[protein] + ATP = O-phospho-L-threonyl-[protein] + ADP + H(+)</text>
        <dbReference type="Rhea" id="RHEA:46608"/>
        <dbReference type="Rhea" id="RHEA-COMP:11060"/>
        <dbReference type="Rhea" id="RHEA-COMP:11605"/>
        <dbReference type="ChEBI" id="CHEBI:15378"/>
        <dbReference type="ChEBI" id="CHEBI:30013"/>
        <dbReference type="ChEBI" id="CHEBI:30616"/>
        <dbReference type="ChEBI" id="CHEBI:61977"/>
        <dbReference type="ChEBI" id="CHEBI:456216"/>
        <dbReference type="EC" id="2.7.12.1"/>
    </reaction>
</comment>
<evidence type="ECO:0000256" key="8">
    <source>
        <dbReference type="ARBA" id="ARBA00049003"/>
    </source>
</evidence>
<dbReference type="Gene3D" id="3.30.200.20">
    <property type="entry name" value="Phosphorylase Kinase, domain 1"/>
    <property type="match status" value="1"/>
</dbReference>
<reference evidence="12" key="1">
    <citation type="submission" date="2025-08" db="UniProtKB">
        <authorList>
            <consortium name="Ensembl"/>
        </authorList>
    </citation>
    <scope>IDENTIFICATION</scope>
</reference>
<accession>A0A3Q2Y1F8</accession>
<dbReference type="GO" id="GO:0005524">
    <property type="term" value="F:ATP binding"/>
    <property type="evidence" value="ECO:0007669"/>
    <property type="project" value="UniProtKB-KW"/>
</dbReference>
<dbReference type="InterPro" id="IPR000719">
    <property type="entry name" value="Prot_kinase_dom"/>
</dbReference>
<evidence type="ECO:0000256" key="2">
    <source>
        <dbReference type="ARBA" id="ARBA00013203"/>
    </source>
</evidence>
<dbReference type="GeneTree" id="ENSGT00940000159401"/>
<dbReference type="Proteomes" id="UP000264820">
    <property type="component" value="Unplaced"/>
</dbReference>
<dbReference type="InterPro" id="IPR011009">
    <property type="entry name" value="Kinase-like_dom_sf"/>
</dbReference>
<dbReference type="EC" id="2.7.12.1" evidence="2"/>
<protein>
    <recommendedName>
        <fullName evidence="2">dual-specificity kinase</fullName>
        <ecNumber evidence="2">2.7.12.1</ecNumber>
    </recommendedName>
</protein>
<keyword evidence="5" id="KW-0547">Nucleotide-binding</keyword>
<comment type="similarity">
    <text evidence="1">Belongs to the protein kinase superfamily. CMGC Ser/Thr protein kinase family. MNB/DYRK subfamily.</text>
</comment>
<reference evidence="12" key="2">
    <citation type="submission" date="2025-09" db="UniProtKB">
        <authorList>
            <consortium name="Ensembl"/>
        </authorList>
    </citation>
    <scope>IDENTIFICATION</scope>
</reference>
<keyword evidence="6" id="KW-0418">Kinase</keyword>
<comment type="catalytic activity">
    <reaction evidence="10">
        <text>L-tyrosyl-[protein] + ATP = O-phospho-L-tyrosyl-[protein] + ADP + H(+)</text>
        <dbReference type="Rhea" id="RHEA:10596"/>
        <dbReference type="Rhea" id="RHEA-COMP:10136"/>
        <dbReference type="Rhea" id="RHEA-COMP:20101"/>
        <dbReference type="ChEBI" id="CHEBI:15378"/>
        <dbReference type="ChEBI" id="CHEBI:30616"/>
        <dbReference type="ChEBI" id="CHEBI:46858"/>
        <dbReference type="ChEBI" id="CHEBI:61978"/>
        <dbReference type="ChEBI" id="CHEBI:456216"/>
        <dbReference type="EC" id="2.7.12.1"/>
    </reaction>
</comment>
<keyword evidence="4" id="KW-0808">Transferase</keyword>
<evidence type="ECO:0000256" key="4">
    <source>
        <dbReference type="ARBA" id="ARBA00022679"/>
    </source>
</evidence>
<evidence type="ECO:0000256" key="3">
    <source>
        <dbReference type="ARBA" id="ARBA00022527"/>
    </source>
</evidence>
<evidence type="ECO:0000256" key="10">
    <source>
        <dbReference type="ARBA" id="ARBA00051680"/>
    </source>
</evidence>
<dbReference type="PROSITE" id="PS50011">
    <property type="entry name" value="PROTEIN_KINASE_DOM"/>
    <property type="match status" value="1"/>
</dbReference>
<dbReference type="InterPro" id="IPR042521">
    <property type="entry name" value="DYRK"/>
</dbReference>